<dbReference type="SUPFAM" id="SSF53335">
    <property type="entry name" value="S-adenosyl-L-methionine-dependent methyltransferases"/>
    <property type="match status" value="1"/>
</dbReference>
<evidence type="ECO:0000313" key="2">
    <source>
        <dbReference type="Proteomes" id="UP000281112"/>
    </source>
</evidence>
<dbReference type="GO" id="GO:0032259">
    <property type="term" value="P:methylation"/>
    <property type="evidence" value="ECO:0007669"/>
    <property type="project" value="UniProtKB-KW"/>
</dbReference>
<dbReference type="OrthoDB" id="9786503at2"/>
<dbReference type="EMBL" id="RJVQ01000003">
    <property type="protein sequence ID" value="RQW63667.1"/>
    <property type="molecule type" value="Genomic_DNA"/>
</dbReference>
<dbReference type="AlphaFoldDB" id="A0A3N9THF3"/>
<sequence>MDHFTQQNKPTIPQFNSLLSRHYQRIPSPKVLIVSDEKYENSIFLAKMGFDVTALCSSKRDLYNANRRGKAQKVEINFVHSTLRSFELGKDDWGAILSFYGSLPVASRQAFHHRVFQALRDKGIFITEELTQKDSANGTGEFGINASVLRNELCNLSFSYLQESDKYLQLGKNETRKAHVIEAVAIK</sequence>
<name>A0A3N9THF3_9VIBR</name>
<organism evidence="1 2">
    <name type="scientific">Vibrio viridaestus</name>
    <dbReference type="NCBI Taxonomy" id="2487322"/>
    <lineage>
        <taxon>Bacteria</taxon>
        <taxon>Pseudomonadati</taxon>
        <taxon>Pseudomonadota</taxon>
        <taxon>Gammaproteobacteria</taxon>
        <taxon>Vibrionales</taxon>
        <taxon>Vibrionaceae</taxon>
        <taxon>Vibrio</taxon>
    </lineage>
</organism>
<accession>A0A3N9THF3</accession>
<evidence type="ECO:0000313" key="1">
    <source>
        <dbReference type="EMBL" id="RQW63667.1"/>
    </source>
</evidence>
<protein>
    <submittedName>
        <fullName evidence="1">Class I SAM-dependent methyltransferase</fullName>
    </submittedName>
</protein>
<keyword evidence="1" id="KW-0489">Methyltransferase</keyword>
<dbReference type="Gene3D" id="3.40.50.150">
    <property type="entry name" value="Vaccinia Virus protein VP39"/>
    <property type="match status" value="1"/>
</dbReference>
<dbReference type="RefSeq" id="WP_124937129.1">
    <property type="nucleotide sequence ID" value="NZ_RJVQ01000003.1"/>
</dbReference>
<reference evidence="1 2" key="1">
    <citation type="submission" date="2018-11" db="EMBL/GenBank/DDBJ databases">
        <title>Vibrio LJC006 sp. nov., isolated from seawater during the bloom of the enteromorpha.</title>
        <authorList>
            <person name="Liang J."/>
        </authorList>
    </citation>
    <scope>NUCLEOTIDE SEQUENCE [LARGE SCALE GENOMIC DNA]</scope>
    <source>
        <strain evidence="1 2">LJC006</strain>
    </source>
</reference>
<keyword evidence="2" id="KW-1185">Reference proteome</keyword>
<dbReference type="Proteomes" id="UP000281112">
    <property type="component" value="Unassembled WGS sequence"/>
</dbReference>
<dbReference type="InterPro" id="IPR029063">
    <property type="entry name" value="SAM-dependent_MTases_sf"/>
</dbReference>
<dbReference type="GO" id="GO:0008168">
    <property type="term" value="F:methyltransferase activity"/>
    <property type="evidence" value="ECO:0007669"/>
    <property type="project" value="UniProtKB-KW"/>
</dbReference>
<gene>
    <name evidence="1" type="ORF">EES38_10515</name>
</gene>
<comment type="caution">
    <text evidence="1">The sequence shown here is derived from an EMBL/GenBank/DDBJ whole genome shotgun (WGS) entry which is preliminary data.</text>
</comment>
<proteinExistence type="predicted"/>
<keyword evidence="1" id="KW-0808">Transferase</keyword>